<dbReference type="Proteomes" id="UP001190700">
    <property type="component" value="Unassembled WGS sequence"/>
</dbReference>
<dbReference type="GO" id="GO:0004521">
    <property type="term" value="F:RNA endonuclease activity"/>
    <property type="evidence" value="ECO:0007669"/>
    <property type="project" value="UniProtKB-ARBA"/>
</dbReference>
<evidence type="ECO:0000256" key="5">
    <source>
        <dbReference type="SAM" id="MobiDB-lite"/>
    </source>
</evidence>
<evidence type="ECO:0000256" key="2">
    <source>
        <dbReference type="ARBA" id="ARBA00022722"/>
    </source>
</evidence>
<keyword evidence="8" id="KW-1185">Reference proteome</keyword>
<feature type="region of interest" description="Disordered" evidence="5">
    <location>
        <begin position="208"/>
        <end position="251"/>
    </location>
</feature>
<reference evidence="7 8" key="1">
    <citation type="journal article" date="2015" name="Genome Biol. Evol.">
        <title>Comparative Genomics of a Bacterivorous Green Alga Reveals Evolutionary Causalities and Consequences of Phago-Mixotrophic Mode of Nutrition.</title>
        <authorList>
            <person name="Burns J.A."/>
            <person name="Paasch A."/>
            <person name="Narechania A."/>
            <person name="Kim E."/>
        </authorList>
    </citation>
    <scope>NUCLEOTIDE SEQUENCE [LARGE SCALE GENOMIC DNA]</scope>
    <source>
        <strain evidence="7 8">PLY_AMNH</strain>
    </source>
</reference>
<dbReference type="GO" id="GO:0031981">
    <property type="term" value="C:nuclear lumen"/>
    <property type="evidence" value="ECO:0007669"/>
    <property type="project" value="UniProtKB-ARBA"/>
</dbReference>
<name>A0AAE0L8L8_9CHLO</name>
<evidence type="ECO:0000256" key="1">
    <source>
        <dbReference type="ARBA" id="ARBA00005858"/>
    </source>
</evidence>
<comment type="similarity">
    <text evidence="1">Belongs to the NOB1 family.</text>
</comment>
<feature type="compositionally biased region" description="Basic and acidic residues" evidence="5">
    <location>
        <begin position="374"/>
        <end position="387"/>
    </location>
</feature>
<feature type="domain" description="Ribonuclease PIN" evidence="6">
    <location>
        <begin position="38"/>
        <end position="124"/>
    </location>
</feature>
<evidence type="ECO:0000313" key="7">
    <source>
        <dbReference type="EMBL" id="KAK3275720.1"/>
    </source>
</evidence>
<dbReference type="CDD" id="cd09876">
    <property type="entry name" value="PIN_Nob1-like"/>
    <property type="match status" value="1"/>
</dbReference>
<dbReference type="Gene3D" id="3.40.50.1010">
    <property type="entry name" value="5'-nuclease"/>
    <property type="match status" value="1"/>
</dbReference>
<dbReference type="GO" id="GO:0046872">
    <property type="term" value="F:metal ion binding"/>
    <property type="evidence" value="ECO:0007669"/>
    <property type="project" value="UniProtKB-KW"/>
</dbReference>
<protein>
    <recommendedName>
        <fullName evidence="6">Ribonuclease PIN domain-containing protein</fullName>
    </recommendedName>
</protein>
<dbReference type="EMBL" id="LGRX02007053">
    <property type="protein sequence ID" value="KAK3275720.1"/>
    <property type="molecule type" value="Genomic_DNA"/>
</dbReference>
<keyword evidence="2" id="KW-0540">Nuclease</keyword>
<evidence type="ECO:0000256" key="3">
    <source>
        <dbReference type="ARBA" id="ARBA00022723"/>
    </source>
</evidence>
<dbReference type="InterPro" id="IPR033411">
    <property type="entry name" value="Ribonuclease_PIN"/>
</dbReference>
<dbReference type="GO" id="GO:0030688">
    <property type="term" value="C:preribosome, small subunit precursor"/>
    <property type="evidence" value="ECO:0007669"/>
    <property type="project" value="TreeGrafter"/>
</dbReference>
<dbReference type="PANTHER" id="PTHR12814">
    <property type="entry name" value="RNA-BINDING PROTEIN NOB1"/>
    <property type="match status" value="1"/>
</dbReference>
<organism evidence="7 8">
    <name type="scientific">Cymbomonas tetramitiformis</name>
    <dbReference type="NCBI Taxonomy" id="36881"/>
    <lineage>
        <taxon>Eukaryota</taxon>
        <taxon>Viridiplantae</taxon>
        <taxon>Chlorophyta</taxon>
        <taxon>Pyramimonadophyceae</taxon>
        <taxon>Pyramimonadales</taxon>
        <taxon>Pyramimonadaceae</taxon>
        <taxon>Cymbomonas</taxon>
    </lineage>
</organism>
<evidence type="ECO:0000259" key="6">
    <source>
        <dbReference type="Pfam" id="PF17146"/>
    </source>
</evidence>
<feature type="region of interest" description="Disordered" evidence="5">
    <location>
        <begin position="288"/>
        <end position="408"/>
    </location>
</feature>
<comment type="caution">
    <text evidence="7">The sequence shown here is derived from an EMBL/GenBank/DDBJ whole genome shotgun (WGS) entry which is preliminary data.</text>
</comment>
<dbReference type="InterPro" id="IPR039907">
    <property type="entry name" value="NOB1"/>
</dbReference>
<dbReference type="FunFam" id="3.40.50.1010:FF:000020">
    <property type="entry name" value="20S-pre-rRNA D-site endonuclease NOB1"/>
    <property type="match status" value="1"/>
</dbReference>
<dbReference type="GO" id="GO:0005737">
    <property type="term" value="C:cytoplasm"/>
    <property type="evidence" value="ECO:0007669"/>
    <property type="project" value="UniProtKB-ARBA"/>
</dbReference>
<dbReference type="AlphaFoldDB" id="A0AAE0L8L8"/>
<dbReference type="GO" id="GO:0030490">
    <property type="term" value="P:maturation of SSU-rRNA"/>
    <property type="evidence" value="ECO:0007669"/>
    <property type="project" value="TreeGrafter"/>
</dbReference>
<proteinExistence type="inferred from homology"/>
<evidence type="ECO:0000256" key="4">
    <source>
        <dbReference type="ARBA" id="ARBA00022801"/>
    </source>
</evidence>
<keyword evidence="4" id="KW-0378">Hydrolase</keyword>
<dbReference type="Pfam" id="PF17146">
    <property type="entry name" value="PIN_6"/>
    <property type="match status" value="1"/>
</dbReference>
<keyword evidence="3" id="KW-0479">Metal-binding</keyword>
<feature type="compositionally biased region" description="Acidic residues" evidence="5">
    <location>
        <begin position="324"/>
        <end position="345"/>
    </location>
</feature>
<accession>A0AAE0L8L8</accession>
<dbReference type="GO" id="GO:0016787">
    <property type="term" value="F:hydrolase activity"/>
    <property type="evidence" value="ECO:0007669"/>
    <property type="project" value="UniProtKB-KW"/>
</dbReference>
<evidence type="ECO:0000313" key="8">
    <source>
        <dbReference type="Proteomes" id="UP001190700"/>
    </source>
</evidence>
<gene>
    <name evidence="7" type="ORF">CYMTET_16166</name>
</gene>
<feature type="compositionally biased region" description="Acidic residues" evidence="5">
    <location>
        <begin position="214"/>
        <end position="223"/>
    </location>
</feature>
<dbReference type="PANTHER" id="PTHR12814:SF2">
    <property type="entry name" value="RNA-BINDING PROTEIN NOB1"/>
    <property type="match status" value="1"/>
</dbReference>
<sequence length="408" mass="44850">MAAWAGGASFAAKLRADAPEEAVEESDHGCSVQNPTRVVVDTNAIVKRMRLDELADIAVTIPEILEETRDKSSRQFLATLPFGIQTKEPSDESMLAVKKFASVTGDLSALSFADIKLIALAYTLEADEYGIDHLNALPKQKQTTTKKSVTFKQALPGWGTVPNPEEWEEFEEDADTASCVTSVAGDTQSRVSRQILDLKSSFFEELGSEANPAQEDEDVEEPPPEAGENVGDAPPIDEQDEGDWEKPCSRGIKMKRYKRQAKAQALEEADRAVEEECEREVTAILNMSSAATKPEAAKELAQAEMETEATRTEPATEEIKQADEAPEDEEHLEGEIMNEEEEEVKEADFDSRVSIITSDFPMQVPSPPARSRRRDTEATRERERDEDGNTSAGKDPSPAAEVQCAAVR</sequence>